<evidence type="ECO:0000256" key="2">
    <source>
        <dbReference type="ARBA" id="ARBA00008872"/>
    </source>
</evidence>
<dbReference type="PANTHER" id="PTHR11482:SF6">
    <property type="entry name" value="ORNITHINE DECARBOXYLASE 1-RELATED"/>
    <property type="match status" value="1"/>
</dbReference>
<dbReference type="PRINTS" id="PR01182">
    <property type="entry name" value="ORNDCRBXLASE"/>
</dbReference>
<dbReference type="CDD" id="cd00622">
    <property type="entry name" value="PLPDE_III_ODC"/>
    <property type="match status" value="1"/>
</dbReference>
<feature type="domain" description="Orn/DAP/Arg decarboxylase 2 C-terminal" evidence="7">
    <location>
        <begin position="285"/>
        <end position="374"/>
    </location>
</feature>
<protein>
    <submittedName>
        <fullName evidence="9">Pyridoxal-dependent decarboxylase, C-terminal sheet domain protein</fullName>
    </submittedName>
</protein>
<dbReference type="AlphaFoldDB" id="G2KNS4"/>
<evidence type="ECO:0000256" key="6">
    <source>
        <dbReference type="RuleBase" id="RU003737"/>
    </source>
</evidence>
<evidence type="ECO:0000313" key="10">
    <source>
        <dbReference type="Proteomes" id="UP000009286"/>
    </source>
</evidence>
<evidence type="ECO:0000256" key="4">
    <source>
        <dbReference type="ARBA" id="ARBA00023239"/>
    </source>
</evidence>
<dbReference type="Gene3D" id="2.40.37.10">
    <property type="entry name" value="Lyase, Ornithine Decarboxylase, Chain A, domain 1"/>
    <property type="match status" value="1"/>
</dbReference>
<reference evidence="9 10" key="1">
    <citation type="journal article" date="2011" name="BMC Genomics">
        <title>Genomic insights into an obligate epibiotic bacterial predator: Micavibrio aeruginosavorus ARL-13.</title>
        <authorList>
            <person name="Wang Z."/>
            <person name="Kadouri D."/>
            <person name="Wu M."/>
        </authorList>
    </citation>
    <scope>NUCLEOTIDE SEQUENCE [LARGE SCALE GENOMIC DNA]</scope>
    <source>
        <strain evidence="9 10">ARL-13</strain>
    </source>
</reference>
<keyword evidence="3 5" id="KW-0663">Pyridoxal phosphate</keyword>
<dbReference type="InterPro" id="IPR022644">
    <property type="entry name" value="De-COase2_N"/>
</dbReference>
<gene>
    <name evidence="9" type="ordered locus">MICA_2011</name>
</gene>
<sequence length="408" mass="44859">MGLTIMHHTFGATAPSQDHSTFPQINDLARYIRDTKPRYPVSVLRPDVLMDKAREFTTTFPGDVLYAVKCNPDERVIQSFIAGGVRNFDCASINEVKLIHRLMPTATIYFMHPVKARESIYEAYHHYNVRRFVLDSADELQKIVDVLGPVDDLILFVRMAVPKEKVAVDFSAKFGAQPVLAIDLLQRARGYCVKLGVSFHVGTHCLQTQSYGRAVQAALDVITASGVHVDALDIGGGFPANLSPDNPPPPFADYVAVVNDTLARNGQSHLHLLCEPGRGLVAAGGALVVRVELRKGDLLYLNDGTYGGMFEGGPTADLFYPVEMVRVGGAQPSSDLVPFRFAGPTCDSIDMMKGPFMLPADIGEGDWIIIDQLGAYGEISRTPFNGFDQVIKIEQVKVRQKKRVRRVA</sequence>
<evidence type="ECO:0000256" key="1">
    <source>
        <dbReference type="ARBA" id="ARBA00001933"/>
    </source>
</evidence>
<proteinExistence type="inferred from homology"/>
<dbReference type="PRINTS" id="PR01179">
    <property type="entry name" value="ODADCRBXLASE"/>
</dbReference>
<dbReference type="GO" id="GO:0004586">
    <property type="term" value="F:ornithine decarboxylase activity"/>
    <property type="evidence" value="ECO:0007669"/>
    <property type="project" value="TreeGrafter"/>
</dbReference>
<feature type="modified residue" description="N6-(pyridoxal phosphate)lysine" evidence="5">
    <location>
        <position position="69"/>
    </location>
</feature>
<dbReference type="InterPro" id="IPR029066">
    <property type="entry name" value="PLP-binding_barrel"/>
</dbReference>
<dbReference type="EMBL" id="CP002382">
    <property type="protein sequence ID" value="AEP10319.1"/>
    <property type="molecule type" value="Genomic_DNA"/>
</dbReference>
<evidence type="ECO:0000259" key="7">
    <source>
        <dbReference type="Pfam" id="PF00278"/>
    </source>
</evidence>
<dbReference type="GO" id="GO:0005737">
    <property type="term" value="C:cytoplasm"/>
    <property type="evidence" value="ECO:0007669"/>
    <property type="project" value="TreeGrafter"/>
</dbReference>
<dbReference type="Gene3D" id="3.20.20.10">
    <property type="entry name" value="Alanine racemase"/>
    <property type="match status" value="1"/>
</dbReference>
<dbReference type="Pfam" id="PF00278">
    <property type="entry name" value="Orn_DAP_Arg_deC"/>
    <property type="match status" value="1"/>
</dbReference>
<dbReference type="Proteomes" id="UP000009286">
    <property type="component" value="Chromosome"/>
</dbReference>
<dbReference type="InterPro" id="IPR022643">
    <property type="entry name" value="De-COase2_C"/>
</dbReference>
<dbReference type="eggNOG" id="COG0019">
    <property type="taxonomic scope" value="Bacteria"/>
</dbReference>
<comment type="similarity">
    <text evidence="2 6">Belongs to the Orn/Lys/Arg decarboxylase class-II family.</text>
</comment>
<dbReference type="InterPro" id="IPR000183">
    <property type="entry name" value="Orn/DAP/Arg_de-COase"/>
</dbReference>
<dbReference type="InterPro" id="IPR009006">
    <property type="entry name" value="Ala_racemase/Decarboxylase_C"/>
</dbReference>
<dbReference type="InterPro" id="IPR002433">
    <property type="entry name" value="Orn_de-COase"/>
</dbReference>
<evidence type="ECO:0000313" key="9">
    <source>
        <dbReference type="EMBL" id="AEP10319.1"/>
    </source>
</evidence>
<comment type="cofactor">
    <cofactor evidence="1 5">
        <name>pyridoxal 5'-phosphate</name>
        <dbReference type="ChEBI" id="CHEBI:597326"/>
    </cofactor>
</comment>
<dbReference type="GO" id="GO:0033387">
    <property type="term" value="P:putrescine biosynthetic process from arginine, via ornithine"/>
    <property type="evidence" value="ECO:0007669"/>
    <property type="project" value="TreeGrafter"/>
</dbReference>
<name>G2KNS4_MICAA</name>
<evidence type="ECO:0000256" key="5">
    <source>
        <dbReference type="PIRSR" id="PIRSR600183-50"/>
    </source>
</evidence>
<dbReference type="HOGENOM" id="CLU_026444_1_3_5"/>
<dbReference type="KEGG" id="mai:MICA_2011"/>
<dbReference type="SUPFAM" id="SSF50621">
    <property type="entry name" value="Alanine racemase C-terminal domain-like"/>
    <property type="match status" value="1"/>
</dbReference>
<evidence type="ECO:0000256" key="3">
    <source>
        <dbReference type="ARBA" id="ARBA00022898"/>
    </source>
</evidence>
<keyword evidence="10" id="KW-1185">Reference proteome</keyword>
<feature type="domain" description="Orn/DAP/Arg decarboxylase 2 N-terminal" evidence="8">
    <location>
        <begin position="51"/>
        <end position="282"/>
    </location>
</feature>
<feature type="active site" description="Proton donor" evidence="5">
    <location>
        <position position="346"/>
    </location>
</feature>
<dbReference type="Pfam" id="PF02784">
    <property type="entry name" value="Orn_Arg_deC_N"/>
    <property type="match status" value="1"/>
</dbReference>
<accession>G2KNS4</accession>
<evidence type="ECO:0000259" key="8">
    <source>
        <dbReference type="Pfam" id="PF02784"/>
    </source>
</evidence>
<dbReference type="STRING" id="856793.MICA_2011"/>
<dbReference type="SUPFAM" id="SSF51419">
    <property type="entry name" value="PLP-binding barrel"/>
    <property type="match status" value="1"/>
</dbReference>
<organism evidence="9 10">
    <name type="scientific">Micavibrio aeruginosavorus (strain ARL-13)</name>
    <dbReference type="NCBI Taxonomy" id="856793"/>
    <lineage>
        <taxon>Bacteria</taxon>
        <taxon>Pseudomonadati</taxon>
        <taxon>Bdellovibrionota</taxon>
        <taxon>Bdellovibrionia</taxon>
        <taxon>Bdellovibrionales</taxon>
        <taxon>Pseudobdellovibrionaceae</taxon>
        <taxon>Micavibrio</taxon>
    </lineage>
</organism>
<dbReference type="PANTHER" id="PTHR11482">
    <property type="entry name" value="ARGININE/DIAMINOPIMELATE/ORNITHINE DECARBOXYLASE"/>
    <property type="match status" value="1"/>
</dbReference>
<keyword evidence="4" id="KW-0456">Lyase</keyword>